<evidence type="ECO:0000313" key="2">
    <source>
        <dbReference type="Proteomes" id="UP000830671"/>
    </source>
</evidence>
<dbReference type="GeneID" id="73342472"/>
<organism evidence="1 2">
    <name type="scientific">Colletotrichum lupini</name>
    <dbReference type="NCBI Taxonomy" id="145971"/>
    <lineage>
        <taxon>Eukaryota</taxon>
        <taxon>Fungi</taxon>
        <taxon>Dikarya</taxon>
        <taxon>Ascomycota</taxon>
        <taxon>Pezizomycotina</taxon>
        <taxon>Sordariomycetes</taxon>
        <taxon>Hypocreomycetidae</taxon>
        <taxon>Glomerellales</taxon>
        <taxon>Glomerellaceae</taxon>
        <taxon>Colletotrichum</taxon>
        <taxon>Colletotrichum acutatum species complex</taxon>
    </lineage>
</organism>
<proteinExistence type="predicted"/>
<gene>
    <name evidence="1" type="ORF">CLUP02_08473</name>
</gene>
<dbReference type="RefSeq" id="XP_049144605.1">
    <property type="nucleotide sequence ID" value="XM_049287462.1"/>
</dbReference>
<reference evidence="1" key="1">
    <citation type="journal article" date="2021" name="Mol. Plant Microbe Interact.">
        <title>Complete Genome Sequence of the Plant-Pathogenic Fungus Colletotrichum lupini.</title>
        <authorList>
            <person name="Baroncelli R."/>
            <person name="Pensec F."/>
            <person name="Da Lio D."/>
            <person name="Boufleur T."/>
            <person name="Vicente I."/>
            <person name="Sarrocco S."/>
            <person name="Picot A."/>
            <person name="Baraldi E."/>
            <person name="Sukno S."/>
            <person name="Thon M."/>
            <person name="Le Floch G."/>
        </authorList>
    </citation>
    <scope>NUCLEOTIDE SEQUENCE</scope>
    <source>
        <strain evidence="1">IMI 504893</strain>
    </source>
</reference>
<sequence length="89" mass="9867">MVRGTQSIFYSLCPTKTVKLCLCFTTYGLAFSIPYMHPPIAFHFPLLSSPFLPSLPPPSIIILSFPSVNCSTFIKFQGTTTLATKMQKC</sequence>
<keyword evidence="2" id="KW-1185">Reference proteome</keyword>
<dbReference type="AlphaFoldDB" id="A0A9Q8STM1"/>
<dbReference type="Proteomes" id="UP000830671">
    <property type="component" value="Chromosome 4"/>
</dbReference>
<accession>A0A9Q8STM1</accession>
<dbReference type="KEGG" id="clup:CLUP02_08473"/>
<name>A0A9Q8STM1_9PEZI</name>
<evidence type="ECO:0000313" key="1">
    <source>
        <dbReference type="EMBL" id="UQC82983.1"/>
    </source>
</evidence>
<dbReference type="EMBL" id="CP019476">
    <property type="protein sequence ID" value="UQC82983.1"/>
    <property type="molecule type" value="Genomic_DNA"/>
</dbReference>
<protein>
    <submittedName>
        <fullName evidence="1">Uncharacterized protein</fullName>
    </submittedName>
</protein>